<keyword evidence="1" id="KW-1133">Transmembrane helix</keyword>
<evidence type="ECO:0000259" key="2">
    <source>
        <dbReference type="Pfam" id="PF24800"/>
    </source>
</evidence>
<reference evidence="3" key="1">
    <citation type="submission" date="2023-03" db="EMBL/GenBank/DDBJ databases">
        <title>Mating type loci evolution in Malassezia.</title>
        <authorList>
            <person name="Coelho M.A."/>
        </authorList>
    </citation>
    <scope>NUCLEOTIDE SEQUENCE</scope>
    <source>
        <strain evidence="3">CBS 9431</strain>
    </source>
</reference>
<feature type="transmembrane region" description="Helical" evidence="1">
    <location>
        <begin position="224"/>
        <end position="249"/>
    </location>
</feature>
<dbReference type="RefSeq" id="XP_060123919.1">
    <property type="nucleotide sequence ID" value="XM_060267936.1"/>
</dbReference>
<dbReference type="Proteomes" id="UP001217754">
    <property type="component" value="Chromosome 8"/>
</dbReference>
<protein>
    <recommendedName>
        <fullName evidence="2">DUF7702 domain-containing protein</fullName>
    </recommendedName>
</protein>
<dbReference type="PANTHER" id="PTHR42109:SF2">
    <property type="entry name" value="INTEGRAL MEMBRANE PROTEIN"/>
    <property type="match status" value="1"/>
</dbReference>
<dbReference type="EMBL" id="CP119965">
    <property type="protein sequence ID" value="WFD41022.1"/>
    <property type="molecule type" value="Genomic_DNA"/>
</dbReference>
<feature type="domain" description="DUF7702" evidence="2">
    <location>
        <begin position="6"/>
        <end position="249"/>
    </location>
</feature>
<proteinExistence type="predicted"/>
<feature type="transmembrane region" description="Helical" evidence="1">
    <location>
        <begin position="191"/>
        <end position="212"/>
    </location>
</feature>
<gene>
    <name evidence="3" type="ORF">MJAP1_004013</name>
</gene>
<feature type="transmembrane region" description="Helical" evidence="1">
    <location>
        <begin position="67"/>
        <end position="91"/>
    </location>
</feature>
<dbReference type="AlphaFoldDB" id="A0AAF0JBN6"/>
<evidence type="ECO:0000313" key="4">
    <source>
        <dbReference type="Proteomes" id="UP001217754"/>
    </source>
</evidence>
<keyword evidence="1" id="KW-0812">Transmembrane</keyword>
<accession>A0AAF0JBN6</accession>
<dbReference type="Pfam" id="PF24800">
    <property type="entry name" value="DUF7702"/>
    <property type="match status" value="1"/>
</dbReference>
<dbReference type="InterPro" id="IPR056119">
    <property type="entry name" value="DUF7702"/>
</dbReference>
<feature type="transmembrane region" description="Helical" evidence="1">
    <location>
        <begin position="12"/>
        <end position="32"/>
    </location>
</feature>
<keyword evidence="4" id="KW-1185">Reference proteome</keyword>
<feature type="transmembrane region" description="Helical" evidence="1">
    <location>
        <begin position="39"/>
        <end position="61"/>
    </location>
</feature>
<keyword evidence="1" id="KW-0472">Membrane</keyword>
<evidence type="ECO:0000313" key="3">
    <source>
        <dbReference type="EMBL" id="WFD41022.1"/>
    </source>
</evidence>
<feature type="transmembrane region" description="Helical" evidence="1">
    <location>
        <begin position="120"/>
        <end position="137"/>
    </location>
</feature>
<name>A0AAF0JBN6_9BASI</name>
<organism evidence="3 4">
    <name type="scientific">Malassezia japonica</name>
    <dbReference type="NCBI Taxonomy" id="223818"/>
    <lineage>
        <taxon>Eukaryota</taxon>
        <taxon>Fungi</taxon>
        <taxon>Dikarya</taxon>
        <taxon>Basidiomycota</taxon>
        <taxon>Ustilaginomycotina</taxon>
        <taxon>Malasseziomycetes</taxon>
        <taxon>Malasseziales</taxon>
        <taxon>Malasseziaceae</taxon>
        <taxon>Malassezia</taxon>
    </lineage>
</organism>
<dbReference type="GeneID" id="85227664"/>
<evidence type="ECO:0000256" key="1">
    <source>
        <dbReference type="SAM" id="Phobius"/>
    </source>
</evidence>
<sequence length="260" mass="28094">MWSSNDSTEVAFLPIYLVLGCVAAASAVRHGLRGALGHISLVIFCVVRFVGNLLLLIAAHTSGDVKGLVIAGFIMQGLGYSFLITAMLSYLSHLIRDMDRAEAEPAEKEAGGKRTRIERILNVVNIVALVLLIVGFNESMGSISTSSGALNMQDLNVMVKVGNILYLALTVLLAAIAFMHIPRISTSRQKLLLYTMISALPFMVVRCVYTVYVTFQGNPRHGSLAARIVCQYVMEVIVLIVLGVSGLLLPRQGTPHANPL</sequence>
<dbReference type="PANTHER" id="PTHR42109">
    <property type="entry name" value="UNPLACED GENOMIC SCAFFOLD UM_SCAF_CONTIG_1.265, WHOLE GENOME SHOTGUN SEQUENCE"/>
    <property type="match status" value="1"/>
</dbReference>
<feature type="transmembrane region" description="Helical" evidence="1">
    <location>
        <begin position="157"/>
        <end position="179"/>
    </location>
</feature>